<sequence length="596" mass="67565">MRNNEQIINIILRTMVSTRGPRSRYFEKGEKVLCYEPDKSKAKVLYDSKILGTYETKDKRGRKHIQYKIHFQGWSSSWDRKVNADYVLKDTEENRQLQRDLAEKAQLQLGAYLYRKEHKSKKRLRKSTAVNSEDSADASASPSKLRPRGLSEDNFSSGSTFEKHDRYSMKDDCETDSCCSSIESFHDEDRVLLRISERLRQYLEYDYDMVVKYGKQHALPSRIPVVAILEKFVKQTALKTVFSNNQTEAHPRRRATQQRTTERKEKDVDKIKATVDLLKEVADGLRIYFDFTISEYLLYKEEKVYALSFLSEENLKNFTYVATPVFSLEWFNIKNDSSDTTAPLMVTTNATTATSTPTATLQTENIETQQVLATVAGGAGLAALVTGAETNSIPSVTSQEDQPQRRKLRSHRSDDCDFTIENCLSSIASTSSGASTPLNSNIPASSLNYLKSLAPISPQIRDFLQNVLSWRILPSNALSSPSMIFGAPHLARLIVKLPEFLNASTMSDEKLKIILQHLDTFVRYLESHKEWFNEDNYARTVGQKYTTNANDSVSEEKQTAKNPESEDPPIKKDHEPTSPIAKSPPPLITAVENVSS</sequence>
<dbReference type="EnsemblMetazoa" id="SCAU004052-RF">
    <property type="protein sequence ID" value="SCAU004052-PF"/>
    <property type="gene ID" value="SCAU004052"/>
</dbReference>
<feature type="domain" description="MSL3 chromodomain-like" evidence="12">
    <location>
        <begin position="26"/>
        <end position="103"/>
    </location>
</feature>
<dbReference type="FunFam" id="2.30.30.140:FF:000042">
    <property type="entry name" value="male-specific lethal 3 homolog"/>
    <property type="match status" value="1"/>
</dbReference>
<evidence type="ECO:0000313" key="13">
    <source>
        <dbReference type="EnsemblMetazoa" id="SCAU004052-PF"/>
    </source>
</evidence>
<dbReference type="InterPro" id="IPR053820">
    <property type="entry name" value="MSL3_chromo-like"/>
</dbReference>
<name>A0A1I8P1U1_STOCA</name>
<keyword evidence="3" id="KW-0158">Chromosome</keyword>
<keyword evidence="7" id="KW-0804">Transcription</keyword>
<feature type="region of interest" description="Disordered" evidence="10">
    <location>
        <begin position="120"/>
        <end position="162"/>
    </location>
</feature>
<protein>
    <recommendedName>
        <fullName evidence="9">Protein male-specific lethal-3</fullName>
    </recommendedName>
</protein>
<dbReference type="STRING" id="35570.A0A1I8P1U1"/>
<evidence type="ECO:0000313" key="14">
    <source>
        <dbReference type="Proteomes" id="UP000095300"/>
    </source>
</evidence>
<gene>
    <name evidence="13" type="primary">106088629</name>
</gene>
<dbReference type="Pfam" id="PF22732">
    <property type="entry name" value="MSL3_chromo-like"/>
    <property type="match status" value="1"/>
</dbReference>
<evidence type="ECO:0000259" key="11">
    <source>
        <dbReference type="Pfam" id="PF05712"/>
    </source>
</evidence>
<proteinExistence type="predicted"/>
<evidence type="ECO:0000256" key="5">
    <source>
        <dbReference type="ARBA" id="ARBA00022853"/>
    </source>
</evidence>
<organism evidence="13 14">
    <name type="scientific">Stomoxys calcitrans</name>
    <name type="common">Stable fly</name>
    <name type="synonym">Conops calcitrans</name>
    <dbReference type="NCBI Taxonomy" id="35570"/>
    <lineage>
        <taxon>Eukaryota</taxon>
        <taxon>Metazoa</taxon>
        <taxon>Ecdysozoa</taxon>
        <taxon>Arthropoda</taxon>
        <taxon>Hexapoda</taxon>
        <taxon>Insecta</taxon>
        <taxon>Pterygota</taxon>
        <taxon>Neoptera</taxon>
        <taxon>Endopterygota</taxon>
        <taxon>Diptera</taxon>
        <taxon>Brachycera</taxon>
        <taxon>Muscomorpha</taxon>
        <taxon>Muscoidea</taxon>
        <taxon>Muscidae</taxon>
        <taxon>Stomoxys</taxon>
    </lineage>
</organism>
<evidence type="ECO:0000256" key="8">
    <source>
        <dbReference type="ARBA" id="ARBA00023242"/>
    </source>
</evidence>
<evidence type="ECO:0000259" key="12">
    <source>
        <dbReference type="Pfam" id="PF22732"/>
    </source>
</evidence>
<dbReference type="InterPro" id="IPR026541">
    <property type="entry name" value="MRG_dom"/>
</dbReference>
<dbReference type="GO" id="GO:0006355">
    <property type="term" value="P:regulation of DNA-templated transcription"/>
    <property type="evidence" value="ECO:0007669"/>
    <property type="project" value="InterPro"/>
</dbReference>
<evidence type="ECO:0000256" key="7">
    <source>
        <dbReference type="ARBA" id="ARBA00023163"/>
    </source>
</evidence>
<evidence type="ECO:0000256" key="1">
    <source>
        <dbReference type="ARBA" id="ARBA00004123"/>
    </source>
</evidence>
<reference evidence="13" key="1">
    <citation type="submission" date="2020-05" db="UniProtKB">
        <authorList>
            <consortium name="EnsemblMetazoa"/>
        </authorList>
    </citation>
    <scope>IDENTIFICATION</scope>
    <source>
        <strain evidence="13">USDA</strain>
    </source>
</reference>
<comment type="subcellular location">
    <subcellularLocation>
        <location evidence="2">Chromosome</location>
    </subcellularLocation>
    <subcellularLocation>
        <location evidence="1">Nucleus</location>
    </subcellularLocation>
</comment>
<dbReference type="GO" id="GO:0005634">
    <property type="term" value="C:nucleus"/>
    <property type="evidence" value="ECO:0007669"/>
    <property type="project" value="UniProtKB-SubCell"/>
</dbReference>
<feature type="region of interest" description="Disordered" evidence="10">
    <location>
        <begin position="393"/>
        <end position="413"/>
    </location>
</feature>
<dbReference type="PANTHER" id="PTHR10880">
    <property type="entry name" value="MORTALITY FACTOR 4-LIKE PROTEIN"/>
    <property type="match status" value="1"/>
</dbReference>
<dbReference type="PROSITE" id="PS51640">
    <property type="entry name" value="MRG"/>
    <property type="match status" value="1"/>
</dbReference>
<dbReference type="GO" id="GO:0072487">
    <property type="term" value="C:MSL complex"/>
    <property type="evidence" value="ECO:0007669"/>
    <property type="project" value="TreeGrafter"/>
</dbReference>
<feature type="region of interest" description="Disordered" evidence="10">
    <location>
        <begin position="546"/>
        <end position="596"/>
    </location>
</feature>
<keyword evidence="14" id="KW-1185">Reference proteome</keyword>
<dbReference type="Gene3D" id="1.10.274.30">
    <property type="entry name" value="MRG domain"/>
    <property type="match status" value="2"/>
</dbReference>
<dbReference type="PANTHER" id="PTHR10880:SF15">
    <property type="entry name" value="MSL COMPLEX SUBUNIT 3"/>
    <property type="match status" value="1"/>
</dbReference>
<dbReference type="GO" id="GO:0006325">
    <property type="term" value="P:chromatin organization"/>
    <property type="evidence" value="ECO:0007669"/>
    <property type="project" value="UniProtKB-KW"/>
</dbReference>
<evidence type="ECO:0000256" key="2">
    <source>
        <dbReference type="ARBA" id="ARBA00004286"/>
    </source>
</evidence>
<feature type="domain" description="MRG" evidence="11">
    <location>
        <begin position="180"/>
        <end position="538"/>
    </location>
</feature>
<keyword evidence="4" id="KW-0832">Ubl conjugation</keyword>
<accession>A0A1I8P1U1</accession>
<dbReference type="OrthoDB" id="10044771at2759"/>
<dbReference type="Pfam" id="PF05712">
    <property type="entry name" value="MRG"/>
    <property type="match status" value="1"/>
</dbReference>
<dbReference type="KEGG" id="scac:106088629"/>
<keyword evidence="6" id="KW-0805">Transcription regulation</keyword>
<dbReference type="InterPro" id="IPR038217">
    <property type="entry name" value="MRG_C_sf"/>
</dbReference>
<dbReference type="Proteomes" id="UP000095300">
    <property type="component" value="Unassembled WGS sequence"/>
</dbReference>
<evidence type="ECO:0000256" key="6">
    <source>
        <dbReference type="ARBA" id="ARBA00023015"/>
    </source>
</evidence>
<dbReference type="InterPro" id="IPR016197">
    <property type="entry name" value="Chromo-like_dom_sf"/>
</dbReference>
<dbReference type="SUPFAM" id="SSF54160">
    <property type="entry name" value="Chromo domain-like"/>
    <property type="match status" value="1"/>
</dbReference>
<evidence type="ECO:0000256" key="3">
    <source>
        <dbReference type="ARBA" id="ARBA00022454"/>
    </source>
</evidence>
<feature type="region of interest" description="Disordered" evidence="10">
    <location>
        <begin position="244"/>
        <end position="265"/>
    </location>
</feature>
<evidence type="ECO:0000256" key="10">
    <source>
        <dbReference type="SAM" id="MobiDB-lite"/>
    </source>
</evidence>
<dbReference type="Gene3D" id="2.30.30.140">
    <property type="match status" value="1"/>
</dbReference>
<keyword evidence="8" id="KW-0539">Nucleus</keyword>
<dbReference type="AlphaFoldDB" id="A0A1I8P1U1"/>
<evidence type="ECO:0000256" key="9">
    <source>
        <dbReference type="ARBA" id="ARBA00069454"/>
    </source>
</evidence>
<dbReference type="InterPro" id="IPR008676">
    <property type="entry name" value="MRG"/>
</dbReference>
<evidence type="ECO:0000256" key="4">
    <source>
        <dbReference type="ARBA" id="ARBA00022843"/>
    </source>
</evidence>
<keyword evidence="5" id="KW-0156">Chromatin regulator</keyword>
<dbReference type="VEuPathDB" id="VectorBase:SCAU004052"/>
<dbReference type="GO" id="GO:0035267">
    <property type="term" value="C:NuA4 histone acetyltransferase complex"/>
    <property type="evidence" value="ECO:0007669"/>
    <property type="project" value="TreeGrafter"/>
</dbReference>